<name>A0A183NQL3_9TREM</name>
<dbReference type="InterPro" id="IPR021109">
    <property type="entry name" value="Peptidase_aspartic_dom_sf"/>
</dbReference>
<protein>
    <submittedName>
        <fullName evidence="1">Uncharacterized protein</fullName>
    </submittedName>
</protein>
<dbReference type="PANTHER" id="PTHR36943">
    <property type="entry name" value="CCHC-TYPE DOMAIN-CONTAINING PROTEIN"/>
    <property type="match status" value="1"/>
</dbReference>
<sequence>MAKRINCVHLFSRSNPKRVYSSINVKYRIIALQLDTAYGITLIFRKTWHELGWPRIHPTNGCINNASNIPIKISGIIKCTAEFNDLVIKAKCYVTDESFNLFGFGWITELKMFDYPFNLICTADLNMLHQ</sequence>
<dbReference type="PANTHER" id="PTHR36943:SF1">
    <property type="entry name" value="CCHC-TYPE DOMAIN-CONTAINING PROTEIN"/>
    <property type="match status" value="1"/>
</dbReference>
<dbReference type="STRING" id="31246.A0A183NQL3"/>
<dbReference type="EMBL" id="UZAL01012218">
    <property type="protein sequence ID" value="VDP06367.1"/>
    <property type="molecule type" value="Genomic_DNA"/>
</dbReference>
<reference evidence="1 2" key="1">
    <citation type="submission" date="2018-11" db="EMBL/GenBank/DDBJ databases">
        <authorList>
            <consortium name="Pathogen Informatics"/>
        </authorList>
    </citation>
    <scope>NUCLEOTIDE SEQUENCE [LARGE SCALE GENOMIC DNA]</scope>
    <source>
        <strain>Denwood</strain>
        <strain evidence="2">Zambia</strain>
    </source>
</reference>
<evidence type="ECO:0000313" key="1">
    <source>
        <dbReference type="EMBL" id="VDP06367.1"/>
    </source>
</evidence>
<dbReference type="Proteomes" id="UP000269396">
    <property type="component" value="Unassembled WGS sequence"/>
</dbReference>
<proteinExistence type="predicted"/>
<dbReference type="SUPFAM" id="SSF50630">
    <property type="entry name" value="Acid proteases"/>
    <property type="match status" value="1"/>
</dbReference>
<accession>A0A183NQL3</accession>
<keyword evidence="2" id="KW-1185">Reference proteome</keyword>
<organism evidence="1 2">
    <name type="scientific">Schistosoma mattheei</name>
    <dbReference type="NCBI Taxonomy" id="31246"/>
    <lineage>
        <taxon>Eukaryota</taxon>
        <taxon>Metazoa</taxon>
        <taxon>Spiralia</taxon>
        <taxon>Lophotrochozoa</taxon>
        <taxon>Platyhelminthes</taxon>
        <taxon>Trematoda</taxon>
        <taxon>Digenea</taxon>
        <taxon>Strigeidida</taxon>
        <taxon>Schistosomatoidea</taxon>
        <taxon>Schistosomatidae</taxon>
        <taxon>Schistosoma</taxon>
    </lineage>
</organism>
<evidence type="ECO:0000313" key="2">
    <source>
        <dbReference type="Proteomes" id="UP000269396"/>
    </source>
</evidence>
<gene>
    <name evidence="1" type="ORF">SMTD_LOCUS4399</name>
</gene>
<dbReference type="AlphaFoldDB" id="A0A183NQL3"/>